<accession>A0A8T0P3K0</accession>
<evidence type="ECO:0000256" key="1">
    <source>
        <dbReference type="SAM" id="Phobius"/>
    </source>
</evidence>
<evidence type="ECO:0000313" key="3">
    <source>
        <dbReference type="EMBL" id="KAG2556761.1"/>
    </source>
</evidence>
<evidence type="ECO:0000259" key="2">
    <source>
        <dbReference type="Pfam" id="PF01370"/>
    </source>
</evidence>
<dbReference type="Proteomes" id="UP000823388">
    <property type="component" value="Chromosome 8N"/>
</dbReference>
<name>A0A8T0P3K0_PANVG</name>
<dbReference type="InterPro" id="IPR036291">
    <property type="entry name" value="NAD(P)-bd_dom_sf"/>
</dbReference>
<dbReference type="AlphaFoldDB" id="A0A8T0P3K0"/>
<feature type="domain" description="NAD-dependent epimerase/dehydratase" evidence="2">
    <location>
        <begin position="18"/>
        <end position="46"/>
    </location>
</feature>
<feature type="transmembrane region" description="Helical" evidence="1">
    <location>
        <begin position="66"/>
        <end position="86"/>
    </location>
</feature>
<keyword evidence="1" id="KW-0472">Membrane</keyword>
<dbReference type="Pfam" id="PF01370">
    <property type="entry name" value="Epimerase"/>
    <property type="match status" value="1"/>
</dbReference>
<proteinExistence type="predicted"/>
<evidence type="ECO:0000313" key="4">
    <source>
        <dbReference type="Proteomes" id="UP000823388"/>
    </source>
</evidence>
<keyword evidence="1" id="KW-0812">Transmembrane</keyword>
<gene>
    <name evidence="3" type="ORF">PVAP13_8NG089500</name>
</gene>
<dbReference type="InterPro" id="IPR001509">
    <property type="entry name" value="Epimerase_deHydtase"/>
</dbReference>
<sequence length="96" mass="10684">MVWIFLQFSRHEPGVTHVLVTGGAGYIGSHASLRLLKDNYRVTIFAPLLGFALFVGFHSLVPKGTWVLIFALFLGKVTSKYFNLFGGGAQFPIRRL</sequence>
<keyword evidence="1" id="KW-1133">Transmembrane helix</keyword>
<reference evidence="3" key="1">
    <citation type="submission" date="2020-05" db="EMBL/GenBank/DDBJ databases">
        <title>WGS assembly of Panicum virgatum.</title>
        <authorList>
            <person name="Lovell J.T."/>
            <person name="Jenkins J."/>
            <person name="Shu S."/>
            <person name="Juenger T.E."/>
            <person name="Schmutz J."/>
        </authorList>
    </citation>
    <scope>NUCLEOTIDE SEQUENCE</scope>
    <source>
        <strain evidence="3">AP13</strain>
    </source>
</reference>
<protein>
    <recommendedName>
        <fullName evidence="2">NAD-dependent epimerase/dehydratase domain-containing protein</fullName>
    </recommendedName>
</protein>
<feature type="transmembrane region" description="Helical" evidence="1">
    <location>
        <begin position="42"/>
        <end position="60"/>
    </location>
</feature>
<comment type="caution">
    <text evidence="3">The sequence shown here is derived from an EMBL/GenBank/DDBJ whole genome shotgun (WGS) entry which is preliminary data.</text>
</comment>
<organism evidence="3 4">
    <name type="scientific">Panicum virgatum</name>
    <name type="common">Blackwell switchgrass</name>
    <dbReference type="NCBI Taxonomy" id="38727"/>
    <lineage>
        <taxon>Eukaryota</taxon>
        <taxon>Viridiplantae</taxon>
        <taxon>Streptophyta</taxon>
        <taxon>Embryophyta</taxon>
        <taxon>Tracheophyta</taxon>
        <taxon>Spermatophyta</taxon>
        <taxon>Magnoliopsida</taxon>
        <taxon>Liliopsida</taxon>
        <taxon>Poales</taxon>
        <taxon>Poaceae</taxon>
        <taxon>PACMAD clade</taxon>
        <taxon>Panicoideae</taxon>
        <taxon>Panicodae</taxon>
        <taxon>Paniceae</taxon>
        <taxon>Panicinae</taxon>
        <taxon>Panicum</taxon>
        <taxon>Panicum sect. Hiantes</taxon>
    </lineage>
</organism>
<dbReference type="SUPFAM" id="SSF51735">
    <property type="entry name" value="NAD(P)-binding Rossmann-fold domains"/>
    <property type="match status" value="1"/>
</dbReference>
<dbReference type="EMBL" id="CM029052">
    <property type="protein sequence ID" value="KAG2556761.1"/>
    <property type="molecule type" value="Genomic_DNA"/>
</dbReference>
<dbReference type="Gene3D" id="3.40.50.720">
    <property type="entry name" value="NAD(P)-binding Rossmann-like Domain"/>
    <property type="match status" value="1"/>
</dbReference>
<keyword evidence="4" id="KW-1185">Reference proteome</keyword>